<gene>
    <name evidence="2" type="ORF">KK078_20060</name>
</gene>
<dbReference type="EMBL" id="JAHESC010000032">
    <property type="protein sequence ID" value="MBT1688874.1"/>
    <property type="molecule type" value="Genomic_DNA"/>
</dbReference>
<protein>
    <submittedName>
        <fullName evidence="2">AAA family ATPase</fullName>
    </submittedName>
</protein>
<evidence type="ECO:0000259" key="1">
    <source>
        <dbReference type="Pfam" id="PF13175"/>
    </source>
</evidence>
<dbReference type="GO" id="GO:0000731">
    <property type="term" value="P:DNA synthesis involved in DNA repair"/>
    <property type="evidence" value="ECO:0007669"/>
    <property type="project" value="TreeGrafter"/>
</dbReference>
<dbReference type="AlphaFoldDB" id="A0AAP2DBG6"/>
<dbReference type="Gene3D" id="3.40.50.300">
    <property type="entry name" value="P-loop containing nucleotide triphosphate hydrolases"/>
    <property type="match status" value="1"/>
</dbReference>
<name>A0AAP2DBG6_9BACT</name>
<dbReference type="SUPFAM" id="SSF52540">
    <property type="entry name" value="P-loop containing nucleoside triphosphate hydrolases"/>
    <property type="match status" value="1"/>
</dbReference>
<dbReference type="PANTHER" id="PTHR32182:SF22">
    <property type="entry name" value="ATP-DEPENDENT ENDONUCLEASE, OLD FAMILY-RELATED"/>
    <property type="match status" value="1"/>
</dbReference>
<dbReference type="Proteomes" id="UP001319180">
    <property type="component" value="Unassembled WGS sequence"/>
</dbReference>
<dbReference type="Pfam" id="PF13175">
    <property type="entry name" value="AAA_15"/>
    <property type="match status" value="1"/>
</dbReference>
<sequence length="326" mass="37476">MAHFFEFVHIKNFRSIRDCKLTDLRKFNIIIGRPDTGKTNLIDALTLLSIPGLQCSTLELLRASKIDDLFYCFDKNNPGSVVTNKGQCEFQCHADRALTIDLSFVPNKKLTYILDERSQERMETRHLTALGIKRYQYNLDATYLLDDNSELSLPFGENLFSVVRLNTDLCTRLTRLLEESRVVLATDPVGTVVPCLPLNSGGITKMPYRSIGSTLQRMIFYFAAIMSNRNQIILFDNIDAGMFPNFLSPLAAEMMDSENQYFFSTHSPFILDDFLQEDWKNIAVFMAYRTEEGTNVRRLTEEDLRSIYSYGVDAFTNSEYFVPDRK</sequence>
<feature type="domain" description="Endonuclease GajA/Old nuclease/RecF-like AAA" evidence="1">
    <location>
        <begin position="7"/>
        <end position="52"/>
    </location>
</feature>
<evidence type="ECO:0000313" key="3">
    <source>
        <dbReference type="Proteomes" id="UP001319180"/>
    </source>
</evidence>
<dbReference type="RefSeq" id="WP_254092101.1">
    <property type="nucleotide sequence ID" value="NZ_JAHESC010000032.1"/>
</dbReference>
<dbReference type="InterPro" id="IPR027417">
    <property type="entry name" value="P-loop_NTPase"/>
</dbReference>
<dbReference type="InterPro" id="IPR041685">
    <property type="entry name" value="AAA_GajA/Old/RecF-like"/>
</dbReference>
<dbReference type="PANTHER" id="PTHR32182">
    <property type="entry name" value="DNA REPLICATION AND REPAIR PROTEIN RECF"/>
    <property type="match status" value="1"/>
</dbReference>
<organism evidence="2 3">
    <name type="scientific">Dawidia soli</name>
    <dbReference type="NCBI Taxonomy" id="2782352"/>
    <lineage>
        <taxon>Bacteria</taxon>
        <taxon>Pseudomonadati</taxon>
        <taxon>Bacteroidota</taxon>
        <taxon>Cytophagia</taxon>
        <taxon>Cytophagales</taxon>
        <taxon>Chryseotaleaceae</taxon>
        <taxon>Dawidia</taxon>
    </lineage>
</organism>
<accession>A0AAP2DBG6</accession>
<dbReference type="GO" id="GO:0006302">
    <property type="term" value="P:double-strand break repair"/>
    <property type="evidence" value="ECO:0007669"/>
    <property type="project" value="TreeGrafter"/>
</dbReference>
<reference evidence="2 3" key="1">
    <citation type="submission" date="2021-05" db="EMBL/GenBank/DDBJ databases">
        <title>A Polyphasic approach of four new species of the genus Ohtaekwangia: Ohtaekwangia histidinii sp. nov., Ohtaekwangia cretensis sp. nov., Ohtaekwangia indiensis sp. nov., Ohtaekwangia reichenbachii sp. nov. from diverse environment.</title>
        <authorList>
            <person name="Octaviana S."/>
        </authorList>
    </citation>
    <scope>NUCLEOTIDE SEQUENCE [LARGE SCALE GENOMIC DNA]</scope>
    <source>
        <strain evidence="2 3">PWU37</strain>
    </source>
</reference>
<comment type="caution">
    <text evidence="2">The sequence shown here is derived from an EMBL/GenBank/DDBJ whole genome shotgun (WGS) entry which is preliminary data.</text>
</comment>
<evidence type="ECO:0000313" key="2">
    <source>
        <dbReference type="EMBL" id="MBT1688874.1"/>
    </source>
</evidence>
<keyword evidence="3" id="KW-1185">Reference proteome</keyword>
<proteinExistence type="predicted"/>